<dbReference type="Proteomes" id="UP000660262">
    <property type="component" value="Unassembled WGS sequence"/>
</dbReference>
<name>A0A830HHF0_9CHLO</name>
<reference evidence="1" key="1">
    <citation type="submission" date="2020-10" db="EMBL/GenBank/DDBJ databases">
        <title>Unveiling of a novel bifunctional photoreceptor, Dualchrome1, isolated from a cosmopolitan green alga.</title>
        <authorList>
            <person name="Suzuki S."/>
            <person name="Kawachi M."/>
        </authorList>
    </citation>
    <scope>NUCLEOTIDE SEQUENCE</scope>
    <source>
        <strain evidence="1">NIES 2893</strain>
    </source>
</reference>
<sequence>MAVKSVWLDESQQDRRSLLATMLPALDAANITTPQQAMAYADAAVCIVDAFDADGGKQWRHHHVACRQAFEDASVPPETSVLYRGIFAPLVHLANTFVPATDSNEAAAKIITALSKCLGWFDTRDERGGDGDANDDANDDADNQATVIPRFSSRRAYELYTNAQASFTWLPTLLRDPSDTPVTRAARELAVLLVAGAPPNDAGDVNEDDASMMQLIALLLPLLIPTATETSSLTPEHAHALGARLTTAARACRAAAAVHGGMNSERAFPGFHAAAAALVALCARCGCAREDADESAWSVAAAGMLTSAFHYSTADAGRLWHAPGRLSAPPPEARQACQSAYESLVAAHLSEVERICMEEEDDDEQLAAGAAAAEESAHTLALLARRAGVDAVSRIVTSLATAADRALADETQASTSGGPDDEVSRAKRLETLCFVWNAVCDIAADEGEIDPPAELVCIEADDWPEATREAAHASSASWLAGTSLLRGATAASGGGVELSPKCLEVLCRCLRRWAEVYLLPRDDVITPATQAAGVLVAETTASTAAFEACTNLCLKSWGQPGEAMLHVEAARLFKSLCAMGSPTRSRIAHASPALRRVAVAFAAGETGELFKALLPKHQRLLASGLAAAVPTVVVAESLGVFARAAATATSAPAAQAGAGAAEEIAARHYARVRGICDAMQVGKMDAAAIAELSKPTDAWPAALAWHGILVARAPAAWGSHTEALASIDTLLRAVGTALDTGAADVAYANMLASLVEGAATASARQLVALDRTTGGGVDAEEEAHARYRAYKACLRLLATCGTISAALADPSGVVPTSLARCVLSQCHGAAANVKAQVLATPGKWPKLTSSFFDATAGVLIACPHALSCMAGSPELDALLDAVERGACTPERVEVTARMRCFDALAKLSECMHAQNVSGSQQAAVTRARLALSLERVLGALLSGELGAASGAAEASDAVWHLSRLNPDTLTACVRAFDARAQGAPQVRAALEAVVVGASSVPVNNRLAMRDARRKFKETLVACCTACQLCVPATA</sequence>
<keyword evidence="2" id="KW-1185">Reference proteome</keyword>
<gene>
    <name evidence="1" type="ORF">PPROV_000528900</name>
</gene>
<dbReference type="AlphaFoldDB" id="A0A830HHF0"/>
<dbReference type="EMBL" id="BNJQ01000013">
    <property type="protein sequence ID" value="GHP06544.1"/>
    <property type="molecule type" value="Genomic_DNA"/>
</dbReference>
<protein>
    <submittedName>
        <fullName evidence="1">Uncharacterized protein</fullName>
    </submittedName>
</protein>
<accession>A0A830HHF0</accession>
<comment type="caution">
    <text evidence="1">The sequence shown here is derived from an EMBL/GenBank/DDBJ whole genome shotgun (WGS) entry which is preliminary data.</text>
</comment>
<evidence type="ECO:0000313" key="1">
    <source>
        <dbReference type="EMBL" id="GHP06544.1"/>
    </source>
</evidence>
<evidence type="ECO:0000313" key="2">
    <source>
        <dbReference type="Proteomes" id="UP000660262"/>
    </source>
</evidence>
<proteinExistence type="predicted"/>
<organism evidence="1 2">
    <name type="scientific">Pycnococcus provasolii</name>
    <dbReference type="NCBI Taxonomy" id="41880"/>
    <lineage>
        <taxon>Eukaryota</taxon>
        <taxon>Viridiplantae</taxon>
        <taxon>Chlorophyta</taxon>
        <taxon>Pseudoscourfieldiophyceae</taxon>
        <taxon>Pseudoscourfieldiales</taxon>
        <taxon>Pycnococcaceae</taxon>
        <taxon>Pycnococcus</taxon>
    </lineage>
</organism>